<evidence type="ECO:0000256" key="5">
    <source>
        <dbReference type="ARBA" id="ARBA00022989"/>
    </source>
</evidence>
<dbReference type="PANTHER" id="PTHR23511:SF5">
    <property type="entry name" value="MAJOR FACILITATOR-TYPE TRANSPORTER HXNZ-RELATED"/>
    <property type="match status" value="1"/>
</dbReference>
<feature type="transmembrane region" description="Helical" evidence="8">
    <location>
        <begin position="256"/>
        <end position="278"/>
    </location>
</feature>
<dbReference type="PANTHER" id="PTHR23511">
    <property type="entry name" value="SYNAPTIC VESICLE GLYCOPROTEIN 2"/>
    <property type="match status" value="1"/>
</dbReference>
<evidence type="ECO:0000256" key="8">
    <source>
        <dbReference type="SAM" id="Phobius"/>
    </source>
</evidence>
<keyword evidence="5 8" id="KW-1133">Transmembrane helix</keyword>
<comment type="caution">
    <text evidence="10">The sequence shown here is derived from an EMBL/GenBank/DDBJ whole genome shotgun (WGS) entry which is preliminary data.</text>
</comment>
<name>A0A9W9QHF8_PENBR</name>
<evidence type="ECO:0000256" key="1">
    <source>
        <dbReference type="ARBA" id="ARBA00004141"/>
    </source>
</evidence>
<dbReference type="EMBL" id="JAPZBQ010000003">
    <property type="protein sequence ID" value="KAJ5338068.1"/>
    <property type="molecule type" value="Genomic_DNA"/>
</dbReference>
<evidence type="ECO:0000313" key="10">
    <source>
        <dbReference type="EMBL" id="KAJ5338068.1"/>
    </source>
</evidence>
<evidence type="ECO:0000256" key="6">
    <source>
        <dbReference type="ARBA" id="ARBA00023136"/>
    </source>
</evidence>
<feature type="transmembrane region" description="Helical" evidence="8">
    <location>
        <begin position="407"/>
        <end position="427"/>
    </location>
</feature>
<reference evidence="10" key="2">
    <citation type="journal article" date="2023" name="IMA Fungus">
        <title>Comparative genomic study of the Penicillium genus elucidates a diverse pangenome and 15 lateral gene transfer events.</title>
        <authorList>
            <person name="Petersen C."/>
            <person name="Sorensen T."/>
            <person name="Nielsen M.R."/>
            <person name="Sondergaard T.E."/>
            <person name="Sorensen J.L."/>
            <person name="Fitzpatrick D.A."/>
            <person name="Frisvad J.C."/>
            <person name="Nielsen K.L."/>
        </authorList>
    </citation>
    <scope>NUCLEOTIDE SEQUENCE</scope>
    <source>
        <strain evidence="10">IBT 35673</strain>
    </source>
</reference>
<protein>
    <recommendedName>
        <fullName evidence="9">Major facilitator superfamily (MFS) profile domain-containing protein</fullName>
    </recommendedName>
</protein>
<feature type="transmembrane region" description="Helical" evidence="8">
    <location>
        <begin position="565"/>
        <end position="584"/>
    </location>
</feature>
<feature type="domain" description="Major facilitator superfamily (MFS) profile" evidence="9">
    <location>
        <begin position="132"/>
        <end position="587"/>
    </location>
</feature>
<dbReference type="InterPro" id="IPR036259">
    <property type="entry name" value="MFS_trans_sf"/>
</dbReference>
<dbReference type="FunFam" id="1.20.1250.20:FF:000171">
    <property type="entry name" value="MFS general substrate transporter"/>
    <property type="match status" value="1"/>
</dbReference>
<keyword evidence="6 8" id="KW-0472">Membrane</keyword>
<reference evidence="10" key="1">
    <citation type="submission" date="2022-12" db="EMBL/GenBank/DDBJ databases">
        <authorList>
            <person name="Petersen C."/>
        </authorList>
    </citation>
    <scope>NUCLEOTIDE SEQUENCE</scope>
    <source>
        <strain evidence="10">IBT 35673</strain>
    </source>
</reference>
<dbReference type="InterPro" id="IPR020846">
    <property type="entry name" value="MFS_dom"/>
</dbReference>
<feature type="transmembrane region" description="Helical" evidence="8">
    <location>
        <begin position="219"/>
        <end position="244"/>
    </location>
</feature>
<dbReference type="Pfam" id="PF07690">
    <property type="entry name" value="MFS_1"/>
    <property type="match status" value="1"/>
</dbReference>
<feature type="region of interest" description="Disordered" evidence="7">
    <location>
        <begin position="20"/>
        <end position="62"/>
    </location>
</feature>
<comment type="subcellular location">
    <subcellularLocation>
        <location evidence="1">Membrane</location>
        <topology evidence="1">Multi-pass membrane protein</topology>
    </subcellularLocation>
</comment>
<proteinExistence type="inferred from homology"/>
<feature type="transmembrane region" description="Helical" evidence="8">
    <location>
        <begin position="447"/>
        <end position="464"/>
    </location>
</feature>
<feature type="transmembrane region" description="Helical" evidence="8">
    <location>
        <begin position="167"/>
        <end position="188"/>
    </location>
</feature>
<evidence type="ECO:0000256" key="7">
    <source>
        <dbReference type="SAM" id="MobiDB-lite"/>
    </source>
</evidence>
<dbReference type="GO" id="GO:0016020">
    <property type="term" value="C:membrane"/>
    <property type="evidence" value="ECO:0007669"/>
    <property type="project" value="UniProtKB-SubCell"/>
</dbReference>
<evidence type="ECO:0000259" key="9">
    <source>
        <dbReference type="PROSITE" id="PS50850"/>
    </source>
</evidence>
<organism evidence="10 11">
    <name type="scientific">Penicillium brevicompactum</name>
    <dbReference type="NCBI Taxonomy" id="5074"/>
    <lineage>
        <taxon>Eukaryota</taxon>
        <taxon>Fungi</taxon>
        <taxon>Dikarya</taxon>
        <taxon>Ascomycota</taxon>
        <taxon>Pezizomycotina</taxon>
        <taxon>Eurotiomycetes</taxon>
        <taxon>Eurotiomycetidae</taxon>
        <taxon>Eurotiales</taxon>
        <taxon>Aspergillaceae</taxon>
        <taxon>Penicillium</taxon>
    </lineage>
</organism>
<keyword evidence="3" id="KW-0813">Transport</keyword>
<comment type="similarity">
    <text evidence="2">Belongs to the major facilitator superfamily.</text>
</comment>
<keyword evidence="4 8" id="KW-0812">Transmembrane</keyword>
<gene>
    <name evidence="10" type="ORF">N7452_004796</name>
</gene>
<accession>A0A9W9QHF8</accession>
<dbReference type="Gene3D" id="1.20.1250.20">
    <property type="entry name" value="MFS general substrate transporter like domains"/>
    <property type="match status" value="1"/>
</dbReference>
<dbReference type="GO" id="GO:0022857">
    <property type="term" value="F:transmembrane transporter activity"/>
    <property type="evidence" value="ECO:0007669"/>
    <property type="project" value="InterPro"/>
</dbReference>
<feature type="transmembrane region" description="Helical" evidence="8">
    <location>
        <begin position="476"/>
        <end position="494"/>
    </location>
</feature>
<evidence type="ECO:0000256" key="2">
    <source>
        <dbReference type="ARBA" id="ARBA00008335"/>
    </source>
</evidence>
<dbReference type="PROSITE" id="PS50850">
    <property type="entry name" value="MFS"/>
    <property type="match status" value="1"/>
</dbReference>
<evidence type="ECO:0000256" key="4">
    <source>
        <dbReference type="ARBA" id="ARBA00022692"/>
    </source>
</evidence>
<evidence type="ECO:0000256" key="3">
    <source>
        <dbReference type="ARBA" id="ARBA00022448"/>
    </source>
</evidence>
<dbReference type="InterPro" id="IPR011701">
    <property type="entry name" value="MFS"/>
</dbReference>
<dbReference type="AlphaFoldDB" id="A0A9W9QHF8"/>
<dbReference type="SUPFAM" id="SSF103473">
    <property type="entry name" value="MFS general substrate transporter"/>
    <property type="match status" value="1"/>
</dbReference>
<dbReference type="CDD" id="cd17316">
    <property type="entry name" value="MFS_SV2_like"/>
    <property type="match status" value="1"/>
</dbReference>
<evidence type="ECO:0000313" key="11">
    <source>
        <dbReference type="Proteomes" id="UP001147695"/>
    </source>
</evidence>
<feature type="transmembrane region" description="Helical" evidence="8">
    <location>
        <begin position="298"/>
        <end position="322"/>
    </location>
</feature>
<feature type="transmembrane region" description="Helical" evidence="8">
    <location>
        <begin position="197"/>
        <end position="213"/>
    </location>
</feature>
<sequence length="592" mass="64646">MGLAQFNPFKKDRQNFPGVVIPLADAPAHPSQPTEKDDKDSSKSLDRAPSSENGVAGSHTSTNHLTLEGLRAEIESDLATASHDSAYDRMYTALPFNAETHAKCMFIIFLRKAKVINRALQDIGMGRYQWQLFFLCGFGWTADNLWLQGVALTLTPISYEFGISETGVRFTTCALFLGLCLGASFWGVASDIVGRRLAFNTTLFLAGAFGLASGGGPSWIGTCALFSCLGLGVGGNLPVDGALFLEFLPFISGNMLTMLSVWWPIGQLIGSLLAWAYIPNYSCTGYEGCTKEKNMGWRYLVLTLGAITFVMFIMRFFFFHLYESPKFLLSRGRQDEAVASVHGIAYKNGAKTWLTTEILNEIGGHPERQEEKTELTISQIIGRFFSKFSMERIGPLFANKRMGINTALLWFCWTTIGMGYPLFNAFLPQYLSQSGGEANSSYTTYRNYAITSIVGVPGSILACYTVEIKYVGRKGTMAIATLITGVLLFCFTASTSSNIQLLCSCLEAFFQNIMYGVLYAYTPETFPAPNRGTGTGISSCLNRISGLCAPLVAIYAGSANPNSPIYASGALILASFVAMCFLPIETRGKQTL</sequence>
<feature type="compositionally biased region" description="Polar residues" evidence="7">
    <location>
        <begin position="50"/>
        <end position="62"/>
    </location>
</feature>
<feature type="compositionally biased region" description="Basic and acidic residues" evidence="7">
    <location>
        <begin position="34"/>
        <end position="46"/>
    </location>
</feature>
<dbReference type="Proteomes" id="UP001147695">
    <property type="component" value="Unassembled WGS sequence"/>
</dbReference>